<reference evidence="1 2" key="1">
    <citation type="submission" date="2017-11" db="EMBL/GenBank/DDBJ databases">
        <title>De-novo sequencing of pomegranate (Punica granatum L.) genome.</title>
        <authorList>
            <person name="Akparov Z."/>
            <person name="Amiraslanov A."/>
            <person name="Hajiyeva S."/>
            <person name="Abbasov M."/>
            <person name="Kaur K."/>
            <person name="Hamwieh A."/>
            <person name="Solovyev V."/>
            <person name="Salamov A."/>
            <person name="Braich B."/>
            <person name="Kosarev P."/>
            <person name="Mahmoud A."/>
            <person name="Hajiyev E."/>
            <person name="Babayeva S."/>
            <person name="Izzatullayeva V."/>
            <person name="Mammadov A."/>
            <person name="Mammadov A."/>
            <person name="Sharifova S."/>
            <person name="Ojaghi J."/>
            <person name="Eynullazada K."/>
            <person name="Bayramov B."/>
            <person name="Abdulazimova A."/>
            <person name="Shahmuradov I."/>
        </authorList>
    </citation>
    <scope>NUCLEOTIDE SEQUENCE [LARGE SCALE GENOMIC DNA]</scope>
    <source>
        <strain evidence="2">cv. AG2017</strain>
        <tissue evidence="1">Leaf</tissue>
    </source>
</reference>
<dbReference type="EMBL" id="PGOL01001969">
    <property type="protein sequence ID" value="PKI52156.1"/>
    <property type="molecule type" value="Genomic_DNA"/>
</dbReference>
<comment type="caution">
    <text evidence="1">The sequence shown here is derived from an EMBL/GenBank/DDBJ whole genome shotgun (WGS) entry which is preliminary data.</text>
</comment>
<evidence type="ECO:0000313" key="1">
    <source>
        <dbReference type="EMBL" id="PKI52156.1"/>
    </source>
</evidence>
<dbReference type="Proteomes" id="UP000233551">
    <property type="component" value="Unassembled WGS sequence"/>
</dbReference>
<keyword evidence="2" id="KW-1185">Reference proteome</keyword>
<organism evidence="1 2">
    <name type="scientific">Punica granatum</name>
    <name type="common">Pomegranate</name>
    <dbReference type="NCBI Taxonomy" id="22663"/>
    <lineage>
        <taxon>Eukaryota</taxon>
        <taxon>Viridiplantae</taxon>
        <taxon>Streptophyta</taxon>
        <taxon>Embryophyta</taxon>
        <taxon>Tracheophyta</taxon>
        <taxon>Spermatophyta</taxon>
        <taxon>Magnoliopsida</taxon>
        <taxon>eudicotyledons</taxon>
        <taxon>Gunneridae</taxon>
        <taxon>Pentapetalae</taxon>
        <taxon>rosids</taxon>
        <taxon>malvids</taxon>
        <taxon>Myrtales</taxon>
        <taxon>Lythraceae</taxon>
        <taxon>Punica</taxon>
    </lineage>
</organism>
<proteinExistence type="predicted"/>
<accession>A0A2I0J8Y4</accession>
<evidence type="ECO:0000313" key="2">
    <source>
        <dbReference type="Proteomes" id="UP000233551"/>
    </source>
</evidence>
<protein>
    <submittedName>
        <fullName evidence="1">Uncharacterized protein</fullName>
    </submittedName>
</protein>
<gene>
    <name evidence="1" type="ORF">CRG98_027452</name>
</gene>
<dbReference type="AlphaFoldDB" id="A0A2I0J8Y4"/>
<sequence length="100" mass="10818">MKEQILFAISMQGRWGSNWPSKRRASAPRDMNRVRRGGILIRRGRTRSVVLVDALGQAKRPKVIDPAVGEVDHGGCARIGGCPGRCAGLGLRRLGGILVC</sequence>
<name>A0A2I0J8Y4_PUNGR</name>